<dbReference type="GO" id="GO:0005886">
    <property type="term" value="C:plasma membrane"/>
    <property type="evidence" value="ECO:0007669"/>
    <property type="project" value="UniProtKB-SubCell"/>
</dbReference>
<reference evidence="11" key="4">
    <citation type="submission" date="2025-05" db="UniProtKB">
        <authorList>
            <consortium name="Ensembl"/>
        </authorList>
    </citation>
    <scope>IDENTIFICATION</scope>
</reference>
<dbReference type="Bgee" id="ENSG00000185803">
    <property type="expression patterns" value="Expressed in mucosa of transverse colon and 95 other cell types or tissues"/>
</dbReference>
<dbReference type="HGNC" id="HGNC:30224">
    <property type="gene designation" value="SLC52A2"/>
</dbReference>
<dbReference type="PANTHER" id="PTHR12929:SF1">
    <property type="entry name" value="SOLUTE CARRIER FAMILY 52, RIBOFLAVIN TRANSPORTER, MEMBER 2"/>
    <property type="match status" value="1"/>
</dbReference>
<keyword evidence="5 9" id="KW-1003">Cell membrane</keyword>
<dbReference type="AlphaFoldDB" id="A0A6Q8PGE2"/>
<reference evidence="11" key="2">
    <citation type="journal article" date="2004" name="Nature">
        <title>Finishing the euchromatic sequence of the human genome.</title>
        <authorList>
            <consortium name="International Human Genome Sequencing Consortium"/>
        </authorList>
    </citation>
    <scope>NUCLEOTIDE SEQUENCE [LARGE SCALE GENOMIC DNA]</scope>
</reference>
<protein>
    <recommendedName>
        <fullName evidence="9">Riboflavin transporter</fullName>
    </recommendedName>
</protein>
<evidence type="ECO:0000313" key="11">
    <source>
        <dbReference type="Ensembl" id="ENSP00000502219.1"/>
    </source>
</evidence>
<evidence type="ECO:0000313" key="12">
    <source>
        <dbReference type="Proteomes" id="UP000005640"/>
    </source>
</evidence>
<evidence type="ECO:0000256" key="10">
    <source>
        <dbReference type="SAM" id="SignalP"/>
    </source>
</evidence>
<evidence type="ECO:0000256" key="8">
    <source>
        <dbReference type="ARBA" id="ARBA00023136"/>
    </source>
</evidence>
<keyword evidence="10" id="KW-0732">Signal</keyword>
<comment type="function">
    <text evidence="9">Plasma membrane transporter mediating the uptake by cells of the water soluble vitamin B2/riboflavin that plays a key role in biochemical oxidation-reduction reactions of the carbohydrate, lipid, and amino acid metabolism.</text>
</comment>
<comment type="catalytic activity">
    <reaction evidence="1 9">
        <text>riboflavin(in) = riboflavin(out)</text>
        <dbReference type="Rhea" id="RHEA:35015"/>
        <dbReference type="ChEBI" id="CHEBI:57986"/>
    </reaction>
</comment>
<evidence type="ECO:0000256" key="1">
    <source>
        <dbReference type="ARBA" id="ARBA00000215"/>
    </source>
</evidence>
<feature type="chain" id="PRO_5044655364" description="Riboflavin transporter" evidence="10">
    <location>
        <begin position="26"/>
        <end position="97"/>
    </location>
</feature>
<comment type="subcellular location">
    <subcellularLocation>
        <location evidence="2 9">Cell membrane</location>
        <topology evidence="2 9">Multi-pass membrane protein</topology>
    </subcellularLocation>
</comment>
<accession>A0A6Q8PGE2</accession>
<dbReference type="InterPro" id="IPR009357">
    <property type="entry name" value="Riboflavin_transptr"/>
</dbReference>
<dbReference type="OpenTargets" id="ENSG00000185803"/>
<organism evidence="11 12">
    <name type="scientific">Homo sapiens</name>
    <name type="common">Human</name>
    <dbReference type="NCBI Taxonomy" id="9606"/>
    <lineage>
        <taxon>Eukaryota</taxon>
        <taxon>Metazoa</taxon>
        <taxon>Chordata</taxon>
        <taxon>Craniata</taxon>
        <taxon>Vertebrata</taxon>
        <taxon>Euteleostomi</taxon>
        <taxon>Mammalia</taxon>
        <taxon>Eutheria</taxon>
        <taxon>Euarchontoglires</taxon>
        <taxon>Primates</taxon>
        <taxon>Haplorrhini</taxon>
        <taxon>Catarrhini</taxon>
        <taxon>Hominidae</taxon>
        <taxon>Homo</taxon>
    </lineage>
</organism>
<keyword evidence="8" id="KW-0472">Membrane</keyword>
<evidence type="ECO:0000256" key="4">
    <source>
        <dbReference type="ARBA" id="ARBA00022448"/>
    </source>
</evidence>
<comment type="similarity">
    <text evidence="3 9">Belongs to the riboflavin transporter family.</text>
</comment>
<evidence type="ECO:0000256" key="7">
    <source>
        <dbReference type="ARBA" id="ARBA00022989"/>
    </source>
</evidence>
<proteinExistence type="evidence at protein level"/>
<keyword evidence="4 9" id="KW-0813">Transport</keyword>
<gene>
    <name evidence="11" type="primary">SLC52A2</name>
</gene>
<evidence type="ECO:0000256" key="3">
    <source>
        <dbReference type="ARBA" id="ARBA00006366"/>
    </source>
</evidence>
<evidence type="ECO:0000256" key="6">
    <source>
        <dbReference type="ARBA" id="ARBA00022692"/>
    </source>
</evidence>
<dbReference type="EMBL" id="AC233992">
    <property type="status" value="NOT_ANNOTATED_CDS"/>
    <property type="molecule type" value="Genomic_DNA"/>
</dbReference>
<dbReference type="OrthoDB" id="9995836at2759"/>
<dbReference type="PANTHER" id="PTHR12929">
    <property type="entry name" value="SOLUTE CARRIER FAMILY 52"/>
    <property type="match status" value="1"/>
</dbReference>
<reference evidence="11 12" key="3">
    <citation type="journal article" date="2006" name="Nature">
        <title>DNA sequence and analysis of human chromosome 8.</title>
        <authorList>
            <person name="Nusbaum C."/>
            <person name="Mikkelsen T.S."/>
            <person name="Zody M.C."/>
            <person name="Asakawa S."/>
            <person name="Taudien S."/>
            <person name="Garber M."/>
            <person name="Kodira C.D."/>
            <person name="Schueler M.G."/>
            <person name="Shimizu A."/>
            <person name="Whittaker C.A."/>
            <person name="Chang J.L."/>
            <person name="Cuomo C.A."/>
            <person name="Dewar K."/>
            <person name="FitzGerald M.G."/>
            <person name="Yang X."/>
            <person name="Allen N.R."/>
            <person name="Anderson S."/>
            <person name="Asakawa T."/>
            <person name="Blechschmidt K."/>
            <person name="Bloom T."/>
            <person name="Borowsky M.L."/>
            <person name="Butler J."/>
            <person name="Cook A."/>
            <person name="Corum B."/>
            <person name="DeArellano K."/>
            <person name="DeCaprio D."/>
            <person name="Dooley K.T."/>
            <person name="Dorris L.III."/>
            <person name="Engels R."/>
            <person name="Glockner G."/>
            <person name="Hafez N."/>
            <person name="Hagopian D.S."/>
            <person name="Hall J.L."/>
            <person name="Ishikawa S.K."/>
            <person name="Jaffe D.B."/>
            <person name="Kamat A."/>
            <person name="Kudoh J."/>
            <person name="Lehmann R."/>
            <person name="Lokitsang T."/>
            <person name="Macdonald P."/>
            <person name="Major J.E."/>
            <person name="Matthews C.D."/>
            <person name="Mauceli E."/>
            <person name="Menzel U."/>
            <person name="Mihalev A.H."/>
            <person name="Minoshima S."/>
            <person name="Murayama Y."/>
            <person name="Naylor J.W."/>
            <person name="Nicol R."/>
            <person name="Nguyen C."/>
            <person name="O'Leary S.B."/>
            <person name="O'Neill K."/>
            <person name="Parker S.C."/>
            <person name="Polley A."/>
            <person name="Raymond C.K."/>
            <person name="Reichwald K."/>
            <person name="Rodriguez J."/>
            <person name="Sasaki T."/>
            <person name="Schilhabel M."/>
            <person name="Siddiqui R."/>
            <person name="Smith C.L."/>
            <person name="Sneddon T.P."/>
            <person name="Talamas J.A."/>
            <person name="Tenzin P."/>
            <person name="Topham K."/>
            <person name="Venkataraman V."/>
            <person name="Wen G."/>
            <person name="Yamazaki S."/>
            <person name="Young S.K."/>
            <person name="Zeng Q."/>
            <person name="Zimmer A.R."/>
            <person name="Rosenthal A."/>
            <person name="Birren B.W."/>
            <person name="Platzer M."/>
            <person name="Shimizu N."/>
            <person name="Lander E.S."/>
        </authorList>
    </citation>
    <scope>NUCLEOTIDE SEQUENCE [LARGE SCALE GENOMIC DNA]</scope>
</reference>
<feature type="signal peptide" evidence="10">
    <location>
        <begin position="1"/>
        <end position="25"/>
    </location>
</feature>
<keyword evidence="13" id="KW-1267">Proteomics identification</keyword>
<keyword evidence="7" id="KW-1133">Transmembrane helix</keyword>
<name>A0A6Q8PGE2_HUMAN</name>
<dbReference type="Proteomes" id="UP000005640">
    <property type="component" value="Chromosome 8"/>
</dbReference>
<evidence type="ECO:0000256" key="9">
    <source>
        <dbReference type="RuleBase" id="RU368035"/>
    </source>
</evidence>
<dbReference type="MassIVE" id="A0A6Q8PGE2"/>
<evidence type="ECO:0000256" key="2">
    <source>
        <dbReference type="ARBA" id="ARBA00004651"/>
    </source>
</evidence>
<dbReference type="ExpressionAtlas" id="A0A6Q8PGE2">
    <property type="expression patterns" value="baseline and differential"/>
</dbReference>
<dbReference type="GO" id="GO:0032217">
    <property type="term" value="F:riboflavin transmembrane transporter activity"/>
    <property type="evidence" value="ECO:0007669"/>
    <property type="project" value="UniProtKB-UniRule"/>
</dbReference>
<dbReference type="GeneTree" id="ENSGT00390000003774"/>
<sequence length="97" mass="10665">MAAPTPARPVLTHLLVALFGMGSWAAVNGIWVELPVVVKELPEGEWEGGAGVPKTPGLRSVGSGWSYLWWSESFQRVGASPLTSLCLWLWGTWVCWW</sequence>
<dbReference type="Pfam" id="PF06237">
    <property type="entry name" value="SLC52_ribofla_tr"/>
    <property type="match status" value="1"/>
</dbReference>
<dbReference type="Ensembl" id="ENST00000674821.1">
    <property type="protein sequence ID" value="ENSP00000502219.1"/>
    <property type="gene ID" value="ENSG00000185803.12"/>
</dbReference>
<evidence type="ECO:0007829" key="13">
    <source>
        <dbReference type="PeptideAtlas" id="A0A6Q8PGE2"/>
    </source>
</evidence>
<dbReference type="Ensembl" id="ENST00000710473.1">
    <property type="protein sequence ID" value="ENSP00000518301.1"/>
    <property type="gene ID" value="ENSG00000285112.5"/>
</dbReference>
<reference evidence="11" key="1">
    <citation type="journal article" date="2001" name="Nature">
        <title>Initial sequencing and analysis of the human genome.</title>
        <authorList>
            <consortium name="International Human Genome Sequencing Consortium"/>
            <person name="Lander E.S."/>
            <person name="Linton L.M."/>
            <person name="Birren B."/>
            <person name="Nusbaum C."/>
            <person name="Zody M.C."/>
            <person name="Baldwin J."/>
            <person name="Devon K."/>
            <person name="Dewar K."/>
            <person name="Doyle M."/>
            <person name="FitzHugh W."/>
            <person name="Funke R."/>
            <person name="Gage D."/>
            <person name="Harris K."/>
            <person name="Heaford A."/>
            <person name="Howland J."/>
            <person name="Kann L."/>
            <person name="Lehoczky J."/>
            <person name="LeVine R."/>
            <person name="McEwan P."/>
            <person name="McKernan K."/>
            <person name="Meldrim J."/>
            <person name="Mesirov J.P."/>
            <person name="Miranda C."/>
            <person name="Morris W."/>
            <person name="Naylor J."/>
            <person name="Raymond C."/>
            <person name="Rosetti M."/>
            <person name="Santos R."/>
            <person name="Sheridan A."/>
            <person name="Sougnez C."/>
            <person name="Stange-Thomann N."/>
            <person name="Stojanovic N."/>
            <person name="Subramanian A."/>
            <person name="Wyman D."/>
            <person name="Rogers J."/>
            <person name="Sulston J."/>
            <person name="Ainscough R."/>
            <person name="Beck S."/>
            <person name="Bentley D."/>
            <person name="Burton J."/>
            <person name="Clee C."/>
            <person name="Carter N."/>
            <person name="Coulson A."/>
            <person name="Deadman R."/>
            <person name="Deloukas P."/>
            <person name="Dunham A."/>
            <person name="Dunham I."/>
            <person name="Durbin R."/>
            <person name="French L."/>
            <person name="Grafham D."/>
            <person name="Gregory S."/>
            <person name="Hubbard T."/>
            <person name="Humphray S."/>
            <person name="Hunt A."/>
            <person name="Jones M."/>
            <person name="Lloyd C."/>
            <person name="McMurray A."/>
            <person name="Matthews L."/>
            <person name="Mercer S."/>
            <person name="Milne S."/>
            <person name="Mullikin J.C."/>
            <person name="Mungall A."/>
            <person name="Plumb R."/>
            <person name="Ross M."/>
            <person name="Shownkeen R."/>
            <person name="Sims S."/>
            <person name="Waterston R.H."/>
            <person name="Wilson R.K."/>
            <person name="Hillier L.W."/>
            <person name="McPherson J.D."/>
            <person name="Marra M.A."/>
            <person name="Mardis E.R."/>
            <person name="Fulton L.A."/>
            <person name="Chinwalla A.T."/>
            <person name="Pepin K.H."/>
            <person name="Gish W.R."/>
            <person name="Chissoe S.L."/>
            <person name="Wendl M.C."/>
            <person name="Delehaunty K.D."/>
            <person name="Miner T.L."/>
            <person name="Delehaunty A."/>
            <person name="Kramer J.B."/>
            <person name="Cook L.L."/>
            <person name="Fulton R.S."/>
            <person name="Johnson D.L."/>
            <person name="Minx P.J."/>
            <person name="Clifton S.W."/>
            <person name="Hawkins T."/>
            <person name="Branscomb E."/>
            <person name="Predki P."/>
            <person name="Richardson P."/>
            <person name="Wenning S."/>
            <person name="Slezak T."/>
            <person name="Doggett N."/>
            <person name="Cheng J.F."/>
            <person name="Olsen A."/>
            <person name="Lucas S."/>
            <person name="Elkin C."/>
            <person name="Uberbacher E."/>
            <person name="Frazier M."/>
            <person name="Gibbs R.A."/>
            <person name="Muzny D.M."/>
            <person name="Scherer S.E."/>
            <person name="Bouck J.B."/>
            <person name="Sodergren E.J."/>
            <person name="Worley K.C."/>
            <person name="Rives C.M."/>
            <person name="Gorrell J.H."/>
            <person name="Metzker M.L."/>
            <person name="Naylor S.L."/>
            <person name="Kucherlapati R.S."/>
            <person name="Nelson D.L."/>
            <person name="Weinstock G.M."/>
            <person name="Sakaki Y."/>
            <person name="Fujiyama A."/>
            <person name="Hattori M."/>
            <person name="Yada T."/>
            <person name="Toyoda A."/>
            <person name="Itoh T."/>
            <person name="Kawagoe C."/>
            <person name="Watanabe H."/>
            <person name="Totoki Y."/>
            <person name="Taylor T."/>
            <person name="Weissenbach J."/>
            <person name="Heilig R."/>
            <person name="Saurin W."/>
            <person name="Artiguenave F."/>
            <person name="Brottier P."/>
            <person name="Bruls T."/>
            <person name="Pelletier E."/>
            <person name="Robert C."/>
            <person name="Wincker P."/>
            <person name="Smith D.R."/>
            <person name="Doucette-Stamm L."/>
            <person name="Rubenfield M."/>
            <person name="Weinstock K."/>
            <person name="Lee H.M."/>
            <person name="Dubois J."/>
            <person name="Rosenthal A."/>
            <person name="Platzer M."/>
            <person name="Nyakatura G."/>
            <person name="Taudien S."/>
            <person name="Rump A."/>
            <person name="Yang H."/>
            <person name="Yu J."/>
            <person name="Wang J."/>
            <person name="Huang G."/>
            <person name="Gu J."/>
            <person name="Hood L."/>
            <person name="Rowen L."/>
            <person name="Madan A."/>
            <person name="Qin S."/>
            <person name="Davis R.W."/>
            <person name="Federspiel N.A."/>
            <person name="Abola A.P."/>
            <person name="Proctor M.J."/>
            <person name="Myers R.M."/>
            <person name="Schmutz J."/>
            <person name="Dickson M."/>
            <person name="Grimwood J."/>
            <person name="Cox D.R."/>
            <person name="Olson M.V."/>
            <person name="Kaul R."/>
            <person name="Raymond C."/>
            <person name="Shimizu N."/>
            <person name="Kawasaki K."/>
            <person name="Minoshima S."/>
            <person name="Evans G.A."/>
            <person name="Athanasiou M."/>
            <person name="Schultz R."/>
            <person name="Roe B.A."/>
            <person name="Chen F."/>
            <person name="Pan H."/>
            <person name="Ramser J."/>
            <person name="Lehrach H."/>
            <person name="Reinhardt R."/>
            <person name="McCombie W.R."/>
            <person name="de la Bastide M."/>
            <person name="Dedhia N."/>
            <person name="Blocker H."/>
            <person name="Hornischer K."/>
            <person name="Nordsiek G."/>
            <person name="Agarwala R."/>
            <person name="Aravind L."/>
            <person name="Bailey J.A."/>
            <person name="Bateman A."/>
            <person name="Batzoglou S."/>
            <person name="Birney E."/>
            <person name="Bork P."/>
            <person name="Brown D.G."/>
            <person name="Burge C.B."/>
            <person name="Cerutti L."/>
            <person name="Chen H.C."/>
            <person name="Church D."/>
            <person name="Clamp M."/>
            <person name="Copley R.R."/>
            <person name="Doerks T."/>
            <person name="Eddy S.R."/>
            <person name="Eichler E.E."/>
            <person name="Furey T.S."/>
            <person name="Galagan J."/>
            <person name="Gilbert J.G."/>
            <person name="Harmon C."/>
            <person name="Hayashizaki Y."/>
            <person name="Haussler D."/>
            <person name="Hermjakob H."/>
            <person name="Hokamp K."/>
            <person name="Jang W."/>
            <person name="Johnson L.S."/>
            <person name="Jones T.A."/>
            <person name="Kasif S."/>
            <person name="Kaspryzk A."/>
            <person name="Kennedy S."/>
            <person name="Kent W.J."/>
            <person name="Kitts P."/>
            <person name="Koonin E.V."/>
            <person name="Korf I."/>
            <person name="Kulp D."/>
            <person name="Lancet D."/>
            <person name="Lowe T.M."/>
            <person name="McLysaght A."/>
            <person name="Mikkelsen T."/>
            <person name="Moran J.V."/>
            <person name="Mulder N."/>
            <person name="Pollara V.J."/>
            <person name="Ponting C.P."/>
            <person name="Schuler G."/>
            <person name="Schultz J."/>
            <person name="Slater G."/>
            <person name="Smit A.F."/>
            <person name="Stupka E."/>
            <person name="Szustakowski J."/>
            <person name="Thierry-Mieg D."/>
            <person name="Thierry-Mieg J."/>
            <person name="Wagner L."/>
            <person name="Wallis J."/>
            <person name="Wheeler R."/>
            <person name="Williams A."/>
            <person name="Wolf Y.I."/>
            <person name="Wolfe K.H."/>
            <person name="Yang S.P."/>
            <person name="Yeh R.F."/>
            <person name="Collins F."/>
            <person name="Guyer M.S."/>
            <person name="Peterson J."/>
            <person name="Felsenfeld A."/>
            <person name="Wetterstrand K.A."/>
            <person name="Patrinos A."/>
            <person name="Morgan M.J."/>
            <person name="de Jong P."/>
            <person name="Catanese J.J."/>
            <person name="Osoegawa K."/>
            <person name="Shizuya H."/>
            <person name="Choi S."/>
            <person name="Chen Y.J."/>
        </authorList>
    </citation>
    <scope>NUCLEOTIDE SEQUENCE [LARGE SCALE GENOMIC DNA]</scope>
</reference>
<keyword evidence="12" id="KW-1185">Reference proteome</keyword>
<evidence type="ECO:0000256" key="5">
    <source>
        <dbReference type="ARBA" id="ARBA00022475"/>
    </source>
</evidence>
<keyword evidence="6" id="KW-0812">Transmembrane</keyword>